<dbReference type="PRINTS" id="PR00463">
    <property type="entry name" value="EP450I"/>
</dbReference>
<dbReference type="PANTHER" id="PTHR46300:SF11">
    <property type="entry name" value="OXIDOREDUCTASE, PUTATIVE-RELATED"/>
    <property type="match status" value="1"/>
</dbReference>
<dbReference type="InterPro" id="IPR050364">
    <property type="entry name" value="Cytochrome_P450_fung"/>
</dbReference>
<dbReference type="GO" id="GO:0020037">
    <property type="term" value="F:heme binding"/>
    <property type="evidence" value="ECO:0007669"/>
    <property type="project" value="InterPro"/>
</dbReference>
<dbReference type="HOGENOM" id="CLU_1618842_0_0_1"/>
<reference evidence="5 6" key="1">
    <citation type="submission" date="2013-03" db="EMBL/GenBank/DDBJ databases">
        <title>The Genome Sequence of Cladophialophora psammophila CBS 110553.</title>
        <authorList>
            <consortium name="The Broad Institute Genomics Platform"/>
            <person name="Cuomo C."/>
            <person name="de Hoog S."/>
            <person name="Gorbushina A."/>
            <person name="Walker B."/>
            <person name="Young S.K."/>
            <person name="Zeng Q."/>
            <person name="Gargeya S."/>
            <person name="Fitzgerald M."/>
            <person name="Haas B."/>
            <person name="Abouelleil A."/>
            <person name="Allen A.W."/>
            <person name="Alvarado L."/>
            <person name="Arachchi H.M."/>
            <person name="Berlin A.M."/>
            <person name="Chapman S.B."/>
            <person name="Gainer-Dewar J."/>
            <person name="Goldberg J."/>
            <person name="Griggs A."/>
            <person name="Gujja S."/>
            <person name="Hansen M."/>
            <person name="Howarth C."/>
            <person name="Imamovic A."/>
            <person name="Ireland A."/>
            <person name="Larimer J."/>
            <person name="McCowan C."/>
            <person name="Murphy C."/>
            <person name="Pearson M."/>
            <person name="Poon T.W."/>
            <person name="Priest M."/>
            <person name="Roberts A."/>
            <person name="Saif S."/>
            <person name="Shea T."/>
            <person name="Sisk P."/>
            <person name="Sykes S."/>
            <person name="Wortman J."/>
            <person name="Nusbaum C."/>
            <person name="Birren B."/>
        </authorList>
    </citation>
    <scope>NUCLEOTIDE SEQUENCE [LARGE SCALE GENOMIC DNA]</scope>
    <source>
        <strain evidence="5 6">CBS 110553</strain>
    </source>
</reference>
<dbReference type="SUPFAM" id="SSF48264">
    <property type="entry name" value="Cytochrome P450"/>
    <property type="match status" value="1"/>
</dbReference>
<keyword evidence="3" id="KW-0560">Oxidoreductase</keyword>
<evidence type="ECO:0000256" key="3">
    <source>
        <dbReference type="ARBA" id="ARBA00023002"/>
    </source>
</evidence>
<dbReference type="PANTHER" id="PTHR46300">
    <property type="entry name" value="P450, PUTATIVE (EUROFUNG)-RELATED-RELATED"/>
    <property type="match status" value="1"/>
</dbReference>
<dbReference type="Pfam" id="PF00067">
    <property type="entry name" value="p450"/>
    <property type="match status" value="1"/>
</dbReference>
<dbReference type="Gene3D" id="1.10.630.10">
    <property type="entry name" value="Cytochrome P450"/>
    <property type="match status" value="1"/>
</dbReference>
<dbReference type="eggNOG" id="KOG0156">
    <property type="taxonomic scope" value="Eukaryota"/>
</dbReference>
<dbReference type="RefSeq" id="XP_007750701.1">
    <property type="nucleotide sequence ID" value="XM_007752511.1"/>
</dbReference>
<name>W9WSU3_9EURO</name>
<dbReference type="InterPro" id="IPR001128">
    <property type="entry name" value="Cyt_P450"/>
</dbReference>
<evidence type="ECO:0000313" key="6">
    <source>
        <dbReference type="Proteomes" id="UP000019471"/>
    </source>
</evidence>
<dbReference type="GO" id="GO:0004497">
    <property type="term" value="F:monooxygenase activity"/>
    <property type="evidence" value="ECO:0007669"/>
    <property type="project" value="InterPro"/>
</dbReference>
<keyword evidence="6" id="KW-1185">Reference proteome</keyword>
<dbReference type="GeneID" id="19196628"/>
<dbReference type="InterPro" id="IPR002401">
    <property type="entry name" value="Cyt_P450_E_grp-I"/>
</dbReference>
<dbReference type="GO" id="GO:0016705">
    <property type="term" value="F:oxidoreductase activity, acting on paired donors, with incorporation or reduction of molecular oxygen"/>
    <property type="evidence" value="ECO:0007669"/>
    <property type="project" value="InterPro"/>
</dbReference>
<dbReference type="Proteomes" id="UP000019471">
    <property type="component" value="Unassembled WGS sequence"/>
</dbReference>
<evidence type="ECO:0000313" key="5">
    <source>
        <dbReference type="EMBL" id="EXJ61384.1"/>
    </source>
</evidence>
<keyword evidence="2" id="KW-0479">Metal-binding</keyword>
<comment type="similarity">
    <text evidence="1">Belongs to the cytochrome P450 family.</text>
</comment>
<keyword evidence="4" id="KW-0408">Iron</keyword>
<dbReference type="AlphaFoldDB" id="W9WSU3"/>
<evidence type="ECO:0000256" key="4">
    <source>
        <dbReference type="ARBA" id="ARBA00023004"/>
    </source>
</evidence>
<evidence type="ECO:0000256" key="1">
    <source>
        <dbReference type="ARBA" id="ARBA00010617"/>
    </source>
</evidence>
<dbReference type="InterPro" id="IPR036396">
    <property type="entry name" value="Cyt_P450_sf"/>
</dbReference>
<dbReference type="EMBL" id="AMGX01000029">
    <property type="protein sequence ID" value="EXJ61384.1"/>
    <property type="molecule type" value="Genomic_DNA"/>
</dbReference>
<dbReference type="STRING" id="1182543.W9WSU3"/>
<dbReference type="GO" id="GO:0005506">
    <property type="term" value="F:iron ion binding"/>
    <property type="evidence" value="ECO:0007669"/>
    <property type="project" value="InterPro"/>
</dbReference>
<proteinExistence type="inferred from homology"/>
<gene>
    <name evidence="5" type="ORF">A1O5_11942</name>
</gene>
<evidence type="ECO:0000256" key="2">
    <source>
        <dbReference type="ARBA" id="ARBA00022723"/>
    </source>
</evidence>
<accession>W9WSU3</accession>
<dbReference type="OrthoDB" id="1103324at2759"/>
<comment type="caution">
    <text evidence="5">The sequence shown here is derived from an EMBL/GenBank/DDBJ whole genome shotgun (WGS) entry which is preliminary data.</text>
</comment>
<protein>
    <recommendedName>
        <fullName evidence="7">Cytochrome P450 oxidoreductase</fullName>
    </recommendedName>
</protein>
<evidence type="ECO:0008006" key="7">
    <source>
        <dbReference type="Google" id="ProtNLM"/>
    </source>
</evidence>
<organism evidence="5 6">
    <name type="scientific">Cladophialophora psammophila CBS 110553</name>
    <dbReference type="NCBI Taxonomy" id="1182543"/>
    <lineage>
        <taxon>Eukaryota</taxon>
        <taxon>Fungi</taxon>
        <taxon>Dikarya</taxon>
        <taxon>Ascomycota</taxon>
        <taxon>Pezizomycotina</taxon>
        <taxon>Eurotiomycetes</taxon>
        <taxon>Chaetothyriomycetidae</taxon>
        <taxon>Chaetothyriales</taxon>
        <taxon>Herpotrichiellaceae</taxon>
        <taxon>Cladophialophora</taxon>
    </lineage>
</organism>
<sequence length="164" mass="18531">MTAPVASTVVFGHRGPDANNFWAHAVYNAMDSYNASLEVGANPPVDEFPFLQWIPDSMAYWKRRVKGSFKCMDDTWNEARRLVNVRRRKGIKRDCIIESILDGERHGELELNDHQLNHFMGVLVEGGADTTASAMLTSVMFLAMHPQYQEKARKELDAVCGTSR</sequence>